<protein>
    <submittedName>
        <fullName evidence="2">Uncharacterized protein</fullName>
    </submittedName>
</protein>
<feature type="transmembrane region" description="Helical" evidence="1">
    <location>
        <begin position="146"/>
        <end position="172"/>
    </location>
</feature>
<keyword evidence="1" id="KW-1133">Transmembrane helix</keyword>
<keyword evidence="3" id="KW-1185">Reference proteome</keyword>
<evidence type="ECO:0000256" key="1">
    <source>
        <dbReference type="SAM" id="Phobius"/>
    </source>
</evidence>
<comment type="caution">
    <text evidence="2">The sequence shown here is derived from an EMBL/GenBank/DDBJ whole genome shotgun (WGS) entry which is preliminary data.</text>
</comment>
<proteinExistence type="predicted"/>
<sequence>MTNFKSVFKTMLKQKNKQALAYFAVGAIVSLVATIFFIFRYGLKNADSAAIGIGISAVVLLVVYIAFEFAVVLQAHRVSRSQTWQLVPAKKLDLLSANVLSGTISVFFMTLLCVVLFFFLLIPFMLQAKFEGNLFLGMGDVVKNGLFWEGLVWFILFAFVAVVANICFFLFLLDLTSALADFLPLKGWTSKLVKVVILFILFFLGGAMMSRIGDVFSNFATSTFSFALSSKGFSYNSNASGQGLGDLWMLLLATAIYGAIFFGGEYLIMKYLTEGKDKF</sequence>
<accession>K0NZ24</accession>
<feature type="transmembrane region" description="Helical" evidence="1">
    <location>
        <begin position="94"/>
        <end position="126"/>
    </location>
</feature>
<reference evidence="2 3" key="1">
    <citation type="journal article" date="2015" name="Genome Announc.">
        <title>Expanding the biotechnology potential of lactobacilli through comparative genomics of 213 strains and associated genera.</title>
        <authorList>
            <person name="Sun Z."/>
            <person name="Harris H.M."/>
            <person name="McCann A."/>
            <person name="Guo C."/>
            <person name="Argimon S."/>
            <person name="Zhang W."/>
            <person name="Yang X."/>
            <person name="Jeffery I.B."/>
            <person name="Cooney J.C."/>
            <person name="Kagawa T.F."/>
            <person name="Liu W."/>
            <person name="Song Y."/>
            <person name="Salvetti E."/>
            <person name="Wrobel A."/>
            <person name="Rasinkangas P."/>
            <person name="Parkhill J."/>
            <person name="Rea M.C."/>
            <person name="O'Sullivan O."/>
            <person name="Ritari J."/>
            <person name="Douillard F.P."/>
            <person name="Paul Ross R."/>
            <person name="Yang R."/>
            <person name="Briner A.E."/>
            <person name="Felis G.E."/>
            <person name="de Vos W.M."/>
            <person name="Barrangou R."/>
            <person name="Klaenhammer T.R."/>
            <person name="Caufield P.W."/>
            <person name="Cui Y."/>
            <person name="Zhang H."/>
            <person name="O'Toole P.W."/>
        </authorList>
    </citation>
    <scope>NUCLEOTIDE SEQUENCE [LARGE SCALE GENOMIC DNA]</scope>
    <source>
        <strain evidence="2 3">DSM 19284</strain>
    </source>
</reference>
<dbReference type="STRING" id="1293597.FC20_GL000353"/>
<dbReference type="EMBL" id="AZDU01000015">
    <property type="protein sequence ID" value="KRL02244.1"/>
    <property type="molecule type" value="Genomic_DNA"/>
</dbReference>
<evidence type="ECO:0000313" key="3">
    <source>
        <dbReference type="Proteomes" id="UP000051074"/>
    </source>
</evidence>
<gene>
    <name evidence="2" type="ORF">FC20_GL000353</name>
</gene>
<evidence type="ECO:0000313" key="2">
    <source>
        <dbReference type="EMBL" id="KRL02244.1"/>
    </source>
</evidence>
<dbReference type="AlphaFoldDB" id="K0NZ24"/>
<dbReference type="RefSeq" id="WP_008460939.1">
    <property type="nucleotide sequence ID" value="NZ_AZDU01000015.1"/>
</dbReference>
<dbReference type="PATRIC" id="fig|1293597.4.peg.407"/>
<feature type="transmembrane region" description="Helical" evidence="1">
    <location>
        <begin position="247"/>
        <end position="268"/>
    </location>
</feature>
<feature type="transmembrane region" description="Helical" evidence="1">
    <location>
        <begin position="49"/>
        <end position="73"/>
    </location>
</feature>
<feature type="transmembrane region" description="Helical" evidence="1">
    <location>
        <begin position="192"/>
        <end position="212"/>
    </location>
</feature>
<name>K0NZ24_9LACO</name>
<keyword evidence="1" id="KW-0472">Membrane</keyword>
<organism evidence="2 3">
    <name type="scientific">Lactobacillus equicursoris DSM 19284 = JCM 14600 = CIP 110162</name>
    <dbReference type="NCBI Taxonomy" id="1293597"/>
    <lineage>
        <taxon>Bacteria</taxon>
        <taxon>Bacillati</taxon>
        <taxon>Bacillota</taxon>
        <taxon>Bacilli</taxon>
        <taxon>Lactobacillales</taxon>
        <taxon>Lactobacillaceae</taxon>
        <taxon>Lactobacillus</taxon>
    </lineage>
</organism>
<keyword evidence="1" id="KW-0812">Transmembrane</keyword>
<feature type="transmembrane region" description="Helical" evidence="1">
    <location>
        <begin position="20"/>
        <end position="43"/>
    </location>
</feature>
<dbReference type="Proteomes" id="UP000051074">
    <property type="component" value="Unassembled WGS sequence"/>
</dbReference>